<keyword evidence="1" id="KW-0812">Transmembrane</keyword>
<evidence type="ECO:0000256" key="1">
    <source>
        <dbReference type="SAM" id="Phobius"/>
    </source>
</evidence>
<evidence type="ECO:0000313" key="2">
    <source>
        <dbReference type="EMBL" id="KAA6403619.1"/>
    </source>
</evidence>
<gene>
    <name evidence="2" type="ORF">EZS28_000860</name>
</gene>
<protein>
    <submittedName>
        <fullName evidence="2">Uncharacterized protein</fullName>
    </submittedName>
</protein>
<feature type="transmembrane region" description="Helical" evidence="1">
    <location>
        <begin position="12"/>
        <end position="29"/>
    </location>
</feature>
<keyword evidence="1" id="KW-1133">Transmembrane helix</keyword>
<dbReference type="Proteomes" id="UP000324800">
    <property type="component" value="Unassembled WGS sequence"/>
</dbReference>
<dbReference type="AlphaFoldDB" id="A0A5J4XAV2"/>
<comment type="caution">
    <text evidence="2">The sequence shown here is derived from an EMBL/GenBank/DDBJ whole genome shotgun (WGS) entry which is preliminary data.</text>
</comment>
<proteinExistence type="predicted"/>
<sequence length="98" mass="11376">MNVLKSLNLMYQILLIFEALQITILNLVVQECLKKDYYYEQKDLHQHNDLNYHYYGTQLVQVPNDQIQLETLSVVRGDIFLNVDAAYGPTDTGDIVLL</sequence>
<name>A0A5J4XAV2_9EUKA</name>
<evidence type="ECO:0000313" key="3">
    <source>
        <dbReference type="Proteomes" id="UP000324800"/>
    </source>
</evidence>
<organism evidence="2 3">
    <name type="scientific">Streblomastix strix</name>
    <dbReference type="NCBI Taxonomy" id="222440"/>
    <lineage>
        <taxon>Eukaryota</taxon>
        <taxon>Metamonada</taxon>
        <taxon>Preaxostyla</taxon>
        <taxon>Oxymonadida</taxon>
        <taxon>Streblomastigidae</taxon>
        <taxon>Streblomastix</taxon>
    </lineage>
</organism>
<keyword evidence="1" id="KW-0472">Membrane</keyword>
<accession>A0A5J4XAV2</accession>
<reference evidence="2 3" key="1">
    <citation type="submission" date="2019-03" db="EMBL/GenBank/DDBJ databases">
        <title>Single cell metagenomics reveals metabolic interactions within the superorganism composed of flagellate Streblomastix strix and complex community of Bacteroidetes bacteria on its surface.</title>
        <authorList>
            <person name="Treitli S.C."/>
            <person name="Kolisko M."/>
            <person name="Husnik F."/>
            <person name="Keeling P."/>
            <person name="Hampl V."/>
        </authorList>
    </citation>
    <scope>NUCLEOTIDE SEQUENCE [LARGE SCALE GENOMIC DNA]</scope>
    <source>
        <strain evidence="2">ST1C</strain>
    </source>
</reference>
<dbReference type="EMBL" id="SNRW01000080">
    <property type="protein sequence ID" value="KAA6403619.1"/>
    <property type="molecule type" value="Genomic_DNA"/>
</dbReference>